<evidence type="ECO:0000256" key="8">
    <source>
        <dbReference type="SAM" id="MobiDB-lite"/>
    </source>
</evidence>
<dbReference type="PROSITE" id="PS50089">
    <property type="entry name" value="ZF_RING_2"/>
    <property type="match status" value="1"/>
</dbReference>
<dbReference type="InterPro" id="IPR000253">
    <property type="entry name" value="FHA_dom"/>
</dbReference>
<dbReference type="Gene3D" id="3.30.40.10">
    <property type="entry name" value="Zinc/RING finger domain, C3HC4 (zinc finger)"/>
    <property type="match status" value="1"/>
</dbReference>
<feature type="compositionally biased region" description="Basic and acidic residues" evidence="8">
    <location>
        <begin position="427"/>
        <end position="446"/>
    </location>
</feature>
<dbReference type="GO" id="GO:0016567">
    <property type="term" value="P:protein ubiquitination"/>
    <property type="evidence" value="ECO:0007669"/>
    <property type="project" value="TreeGrafter"/>
</dbReference>
<keyword evidence="13" id="KW-1185">Reference proteome</keyword>
<evidence type="ECO:0000256" key="7">
    <source>
        <dbReference type="SAM" id="Coils"/>
    </source>
</evidence>
<comment type="similarity">
    <text evidence="1">Belongs to the CHFR family.</text>
</comment>
<evidence type="ECO:0000256" key="3">
    <source>
        <dbReference type="ARBA" id="ARBA00022723"/>
    </source>
</evidence>
<proteinExistence type="inferred from homology"/>
<dbReference type="InterPro" id="IPR008984">
    <property type="entry name" value="SMAD_FHA_dom_sf"/>
</dbReference>
<dbReference type="Proteomes" id="UP000215902">
    <property type="component" value="Unassembled WGS sequence"/>
</dbReference>
<dbReference type="OrthoDB" id="5330228at2759"/>
<dbReference type="SMART" id="SM00184">
    <property type="entry name" value="RING"/>
    <property type="match status" value="1"/>
</dbReference>
<dbReference type="InterPro" id="IPR052256">
    <property type="entry name" value="E3_ubiquitin-ligase_CHFR"/>
</dbReference>
<dbReference type="SUPFAM" id="SSF49879">
    <property type="entry name" value="SMAD/FHA domain"/>
    <property type="match status" value="1"/>
</dbReference>
<dbReference type="Pfam" id="PF13923">
    <property type="entry name" value="zf-C3HC4_2"/>
    <property type="match status" value="1"/>
</dbReference>
<dbReference type="AlphaFoldDB" id="A0A267GI06"/>
<keyword evidence="3" id="KW-0479">Metal-binding</keyword>
<dbReference type="GO" id="GO:0003676">
    <property type="term" value="F:nucleic acid binding"/>
    <property type="evidence" value="ECO:0007669"/>
    <property type="project" value="InterPro"/>
</dbReference>
<dbReference type="InterPro" id="IPR001841">
    <property type="entry name" value="Znf_RING"/>
</dbReference>
<evidence type="ECO:0000259" key="9">
    <source>
        <dbReference type="PROSITE" id="PS50006"/>
    </source>
</evidence>
<dbReference type="GO" id="GO:0008270">
    <property type="term" value="F:zinc ion binding"/>
    <property type="evidence" value="ECO:0007669"/>
    <property type="project" value="UniProtKB-KW"/>
</dbReference>
<feature type="domain" description="CCHC-type" evidence="11">
    <location>
        <begin position="540"/>
        <end position="555"/>
    </location>
</feature>
<dbReference type="InterPro" id="IPR013083">
    <property type="entry name" value="Znf_RING/FYVE/PHD"/>
</dbReference>
<evidence type="ECO:0000256" key="6">
    <source>
        <dbReference type="PROSITE-ProRule" id="PRU00047"/>
    </source>
</evidence>
<gene>
    <name evidence="12" type="ORF">BOX15_Mlig014125g3</name>
</gene>
<feature type="compositionally biased region" description="Polar residues" evidence="8">
    <location>
        <begin position="517"/>
        <end position="527"/>
    </location>
</feature>
<evidence type="ECO:0000313" key="13">
    <source>
        <dbReference type="Proteomes" id="UP000215902"/>
    </source>
</evidence>
<evidence type="ECO:0000259" key="10">
    <source>
        <dbReference type="PROSITE" id="PS50089"/>
    </source>
</evidence>
<dbReference type="Gene3D" id="2.60.200.20">
    <property type="match status" value="1"/>
</dbReference>
<dbReference type="PANTHER" id="PTHR16079:SF4">
    <property type="entry name" value="E3 UBIQUITIN-PROTEIN LIGASE CHFR"/>
    <property type="match status" value="1"/>
</dbReference>
<dbReference type="PROSITE" id="PS00518">
    <property type="entry name" value="ZF_RING_1"/>
    <property type="match status" value="1"/>
</dbReference>
<keyword evidence="4 6" id="KW-0863">Zinc-finger</keyword>
<dbReference type="SMART" id="SM00240">
    <property type="entry name" value="FHA"/>
    <property type="match status" value="1"/>
</dbReference>
<protein>
    <recommendedName>
        <fullName evidence="2">E3 ubiquitin-protein ligase CHFR</fullName>
    </recommendedName>
</protein>
<dbReference type="STRING" id="282301.A0A267GI06"/>
<feature type="compositionally biased region" description="Low complexity" evidence="8">
    <location>
        <begin position="455"/>
        <end position="499"/>
    </location>
</feature>
<dbReference type="InterPro" id="IPR017907">
    <property type="entry name" value="Znf_RING_CS"/>
</dbReference>
<organism evidence="12 13">
    <name type="scientific">Macrostomum lignano</name>
    <dbReference type="NCBI Taxonomy" id="282301"/>
    <lineage>
        <taxon>Eukaryota</taxon>
        <taxon>Metazoa</taxon>
        <taxon>Spiralia</taxon>
        <taxon>Lophotrochozoa</taxon>
        <taxon>Platyhelminthes</taxon>
        <taxon>Rhabditophora</taxon>
        <taxon>Macrostomorpha</taxon>
        <taxon>Macrostomida</taxon>
        <taxon>Macrostomidae</taxon>
        <taxon>Macrostomum</taxon>
    </lineage>
</organism>
<feature type="region of interest" description="Disordered" evidence="8">
    <location>
        <begin position="177"/>
        <end position="228"/>
    </location>
</feature>
<dbReference type="PANTHER" id="PTHR16079">
    <property type="entry name" value="UBIQUITIN LIGASE PROTEIN CHFR"/>
    <property type="match status" value="1"/>
</dbReference>
<evidence type="ECO:0000256" key="1">
    <source>
        <dbReference type="ARBA" id="ARBA00005797"/>
    </source>
</evidence>
<dbReference type="GO" id="GO:0006511">
    <property type="term" value="P:ubiquitin-dependent protein catabolic process"/>
    <property type="evidence" value="ECO:0007669"/>
    <property type="project" value="TreeGrafter"/>
</dbReference>
<dbReference type="SUPFAM" id="SSF57756">
    <property type="entry name" value="Retrovirus zinc finger-like domains"/>
    <property type="match status" value="1"/>
</dbReference>
<keyword evidence="5" id="KW-0862">Zinc</keyword>
<evidence type="ECO:0000313" key="12">
    <source>
        <dbReference type="EMBL" id="PAA84889.1"/>
    </source>
</evidence>
<feature type="domain" description="RING-type" evidence="10">
    <location>
        <begin position="361"/>
        <end position="399"/>
    </location>
</feature>
<accession>A0A267GI06</accession>
<dbReference type="SUPFAM" id="SSF57850">
    <property type="entry name" value="RING/U-box"/>
    <property type="match status" value="1"/>
</dbReference>
<evidence type="ECO:0000256" key="4">
    <source>
        <dbReference type="ARBA" id="ARBA00022771"/>
    </source>
</evidence>
<evidence type="ECO:0000256" key="5">
    <source>
        <dbReference type="ARBA" id="ARBA00022833"/>
    </source>
</evidence>
<reference evidence="12 13" key="1">
    <citation type="submission" date="2017-06" db="EMBL/GenBank/DDBJ databases">
        <title>A platform for efficient transgenesis in Macrostomum lignano, a flatworm model organism for stem cell research.</title>
        <authorList>
            <person name="Berezikov E."/>
        </authorList>
    </citation>
    <scope>NUCLEOTIDE SEQUENCE [LARGE SCALE GENOMIC DNA]</scope>
    <source>
        <strain evidence="12">DV1</strain>
        <tissue evidence="12">Whole organism</tissue>
    </source>
</reference>
<name>A0A267GI06_9PLAT</name>
<dbReference type="EMBL" id="NIVC01000356">
    <property type="protein sequence ID" value="PAA84889.1"/>
    <property type="molecule type" value="Genomic_DNA"/>
</dbReference>
<feature type="domain" description="FHA" evidence="9">
    <location>
        <begin position="64"/>
        <end position="125"/>
    </location>
</feature>
<feature type="non-terminal residue" evidence="12">
    <location>
        <position position="1"/>
    </location>
</feature>
<evidence type="ECO:0000256" key="2">
    <source>
        <dbReference type="ARBA" id="ARBA00017908"/>
    </source>
</evidence>
<dbReference type="Pfam" id="PF00498">
    <property type="entry name" value="FHA"/>
    <property type="match status" value="1"/>
</dbReference>
<feature type="region of interest" description="Disordered" evidence="8">
    <location>
        <begin position="427"/>
        <end position="532"/>
    </location>
</feature>
<dbReference type="GO" id="GO:0004842">
    <property type="term" value="F:ubiquitin-protein transferase activity"/>
    <property type="evidence" value="ECO:0007669"/>
    <property type="project" value="TreeGrafter"/>
</dbReference>
<dbReference type="InterPro" id="IPR036875">
    <property type="entry name" value="Znf_CCHC_sf"/>
</dbReference>
<evidence type="ECO:0000259" key="11">
    <source>
        <dbReference type="PROSITE" id="PS50158"/>
    </source>
</evidence>
<dbReference type="PROSITE" id="PS50006">
    <property type="entry name" value="FHA_DOMAIN"/>
    <property type="match status" value="1"/>
</dbReference>
<dbReference type="CDD" id="cd00060">
    <property type="entry name" value="FHA"/>
    <property type="match status" value="1"/>
</dbReference>
<dbReference type="SMART" id="SM00343">
    <property type="entry name" value="ZnF_C2HC"/>
    <property type="match status" value="1"/>
</dbReference>
<dbReference type="GO" id="GO:0005634">
    <property type="term" value="C:nucleus"/>
    <property type="evidence" value="ECO:0007669"/>
    <property type="project" value="TreeGrafter"/>
</dbReference>
<feature type="coiled-coil region" evidence="7">
    <location>
        <begin position="298"/>
        <end position="332"/>
    </location>
</feature>
<dbReference type="InterPro" id="IPR001878">
    <property type="entry name" value="Znf_CCHC"/>
</dbReference>
<sequence length="556" mass="60247">EQQRQIIVWRCQFVRREFDNAKSSAGQCRCCLVSRGPEPALGKTGVYRLCSGGGGGGGGDTRALSIGRRPDADLILRHGSASRQQLALVPVVRHAGTPPDQLTGWDWRAVDCGSANGTFVNGRRAPVDIGGANSAPPLRCGDRITVGPPRESVLWLEFVAADCPLHRPSAVAECSTSFAASSRKRSSPATARNDAGNGDAESCAATSPKRKASDTNVPSGPADTAADKDAEVAAMRRELEALRDQLAEKDRALAEQERQMRKRLADEVEALEADRLAVMAGLEAEMRKEMADRDAEHEALLQRERARLEQALRDKEAKQAVLEGELSKARDAAASSGGVTPEARADIMRSLAEVLETELNCPICCDLLVDAATMPCSHTFCRYCIEEWLRRKNECPQCRAPGNGSLSRALVVDSYVDRMVAELAPERRAERDARVAEQREKLDKLQGRKRPRPGQQSQTQQQQQQQQRQQQAASTSRQQRQPPAAAGPSGRRGAAAATAIVLDSSDSDSDSDAEYNGGSSTDSSESMDGNPRAYYGGYGRCYNCGRRGHWANGCPF</sequence>
<keyword evidence="7" id="KW-0175">Coiled coil</keyword>
<dbReference type="PROSITE" id="PS50158">
    <property type="entry name" value="ZF_CCHC"/>
    <property type="match status" value="1"/>
</dbReference>
<comment type="caution">
    <text evidence="12">The sequence shown here is derived from an EMBL/GenBank/DDBJ whole genome shotgun (WGS) entry which is preliminary data.</text>
</comment>